<accession>A0A0E9VNE3</accession>
<protein>
    <submittedName>
        <fullName evidence="1">Uncharacterized protein</fullName>
    </submittedName>
</protein>
<dbReference type="EMBL" id="GBXM01029036">
    <property type="protein sequence ID" value="JAH79541.1"/>
    <property type="molecule type" value="Transcribed_RNA"/>
</dbReference>
<name>A0A0E9VNE3_ANGAN</name>
<sequence length="29" mass="3241">MSHPSKSHLSLCTAYIHPLNPFIAQRTCS</sequence>
<proteinExistence type="predicted"/>
<reference evidence="1" key="2">
    <citation type="journal article" date="2015" name="Fish Shellfish Immunol.">
        <title>Early steps in the European eel (Anguilla anguilla)-Vibrio vulnificus interaction in the gills: Role of the RtxA13 toxin.</title>
        <authorList>
            <person name="Callol A."/>
            <person name="Pajuelo D."/>
            <person name="Ebbesson L."/>
            <person name="Teles M."/>
            <person name="MacKenzie S."/>
            <person name="Amaro C."/>
        </authorList>
    </citation>
    <scope>NUCLEOTIDE SEQUENCE</scope>
</reference>
<reference evidence="1" key="1">
    <citation type="submission" date="2014-11" db="EMBL/GenBank/DDBJ databases">
        <authorList>
            <person name="Amaro Gonzalez C."/>
        </authorList>
    </citation>
    <scope>NUCLEOTIDE SEQUENCE</scope>
</reference>
<dbReference type="AlphaFoldDB" id="A0A0E9VNE3"/>
<organism evidence="1">
    <name type="scientific">Anguilla anguilla</name>
    <name type="common">European freshwater eel</name>
    <name type="synonym">Muraena anguilla</name>
    <dbReference type="NCBI Taxonomy" id="7936"/>
    <lineage>
        <taxon>Eukaryota</taxon>
        <taxon>Metazoa</taxon>
        <taxon>Chordata</taxon>
        <taxon>Craniata</taxon>
        <taxon>Vertebrata</taxon>
        <taxon>Euteleostomi</taxon>
        <taxon>Actinopterygii</taxon>
        <taxon>Neopterygii</taxon>
        <taxon>Teleostei</taxon>
        <taxon>Anguilliformes</taxon>
        <taxon>Anguillidae</taxon>
        <taxon>Anguilla</taxon>
    </lineage>
</organism>
<evidence type="ECO:0000313" key="1">
    <source>
        <dbReference type="EMBL" id="JAH79541.1"/>
    </source>
</evidence>